<reference evidence="3 4" key="1">
    <citation type="journal article" date="2010" name="Proc. Natl. Acad. Sci. U.S.A.">
        <title>Enigmatic, ultrasmall, uncultivated Archaea.</title>
        <authorList>
            <person name="Baker B.J."/>
            <person name="Comolli L.R."/>
            <person name="Dick G.J."/>
            <person name="Hauser L.J."/>
            <person name="Hyatt D."/>
            <person name="Dill B.D."/>
            <person name="Land M.L."/>
            <person name="Verberkmoes N.C."/>
            <person name="Hettich R.L."/>
            <person name="Banfield J.F."/>
        </authorList>
    </citation>
    <scope>NUCLEOTIDE SEQUENCE [LARGE SCALE GENOMIC DNA]</scope>
</reference>
<evidence type="ECO:0000313" key="3">
    <source>
        <dbReference type="EMBL" id="EEZ92908.1"/>
    </source>
</evidence>
<feature type="transmembrane region" description="Helical" evidence="1">
    <location>
        <begin position="43"/>
        <end position="62"/>
    </location>
</feature>
<protein>
    <submittedName>
        <fullName evidence="3">Uncharacterized protein</fullName>
    </submittedName>
</protein>
<dbReference type="EMBL" id="KY040241">
    <property type="protein sequence ID" value="APG80635.1"/>
    <property type="molecule type" value="Genomic_DNA"/>
</dbReference>
<sequence length="67" mass="7575">MIQLYKGIKNISYGIIFLFLGVVFMIIYFIFSSNSLLSLPAEIALIFGLGFIIAGLLFIMALKRLRK</sequence>
<evidence type="ECO:0000313" key="4">
    <source>
        <dbReference type="Proteomes" id="UP000009375"/>
    </source>
</evidence>
<reference evidence="2" key="2">
    <citation type="submission" date="2016-10" db="EMBL/GenBank/DDBJ databases">
        <title>New CRISPR-Cas systems from uncultivated microbes.</title>
        <authorList>
            <person name="Burstein D."/>
            <person name="Harrington L.B."/>
            <person name="Strutt S.C."/>
            <person name="Probst A.J."/>
            <person name="Anantharaman K."/>
            <person name="Thomas B.C."/>
            <person name="Doudna J.A."/>
            <person name="Banfield J.F."/>
        </authorList>
    </citation>
    <scope>NUCLEOTIDE SEQUENCE</scope>
    <source>
        <strain evidence="2">ARMAN-4</strain>
    </source>
</reference>
<organism evidence="3 4">
    <name type="scientific">Candidatus Parvarchaeum acidiphilum ARMAN-4</name>
    <dbReference type="NCBI Taxonomy" id="662760"/>
    <lineage>
        <taxon>Archaea</taxon>
        <taxon>Candidatus Parvarchaeota</taxon>
        <taxon>Candidatus Parvarchaeum</taxon>
    </lineage>
</organism>
<dbReference type="EMBL" id="GG730046">
    <property type="protein sequence ID" value="EEZ92908.1"/>
    <property type="molecule type" value="Genomic_DNA"/>
</dbReference>
<feature type="transmembrane region" description="Helical" evidence="1">
    <location>
        <begin position="12"/>
        <end position="31"/>
    </location>
</feature>
<keyword evidence="1" id="KW-0812">Transmembrane</keyword>
<name>D2EFL1_PARA4</name>
<accession>D2EFL1</accession>
<evidence type="ECO:0000313" key="2">
    <source>
        <dbReference type="EMBL" id="APG80635.1"/>
    </source>
</evidence>
<dbReference type="Proteomes" id="UP000009375">
    <property type="component" value="Unassembled WGS sequence"/>
</dbReference>
<keyword evidence="1" id="KW-1133">Transmembrane helix</keyword>
<keyword evidence="1" id="KW-0472">Membrane</keyword>
<gene>
    <name evidence="3" type="ORF">BJBARM4_0529</name>
</gene>
<accession>A0A1L3KS22</accession>
<dbReference type="AlphaFoldDB" id="D2EFL1"/>
<proteinExistence type="predicted"/>
<evidence type="ECO:0000256" key="1">
    <source>
        <dbReference type="SAM" id="Phobius"/>
    </source>
</evidence>